<evidence type="ECO:0000313" key="3">
    <source>
        <dbReference type="EMBL" id="GGP18974.1"/>
    </source>
</evidence>
<reference evidence="3" key="2">
    <citation type="submission" date="2020-09" db="EMBL/GenBank/DDBJ databases">
        <authorList>
            <person name="Sun Q."/>
            <person name="Ohkuma M."/>
        </authorList>
    </citation>
    <scope>NUCLEOTIDE SEQUENCE</scope>
    <source>
        <strain evidence="3">JCM 10088</strain>
    </source>
</reference>
<keyword evidence="1" id="KW-1133">Transmembrane helix</keyword>
<name>A0A830GTC7_9CREN</name>
<feature type="domain" description="DUF4350" evidence="2">
    <location>
        <begin position="72"/>
        <end position="217"/>
    </location>
</feature>
<keyword evidence="4" id="KW-1185">Reference proteome</keyword>
<evidence type="ECO:0000259" key="2">
    <source>
        <dbReference type="Pfam" id="PF14258"/>
    </source>
</evidence>
<dbReference type="EMBL" id="BMNL01000001">
    <property type="protein sequence ID" value="GGP18974.1"/>
    <property type="molecule type" value="Genomic_DNA"/>
</dbReference>
<organism evidence="3 4">
    <name type="scientific">Thermocladium modestius</name>
    <dbReference type="NCBI Taxonomy" id="62609"/>
    <lineage>
        <taxon>Archaea</taxon>
        <taxon>Thermoproteota</taxon>
        <taxon>Thermoprotei</taxon>
        <taxon>Thermoproteales</taxon>
        <taxon>Thermoproteaceae</taxon>
        <taxon>Thermocladium</taxon>
    </lineage>
</organism>
<dbReference type="RefSeq" id="WP_188595504.1">
    <property type="nucleotide sequence ID" value="NZ_BMNL01000001.1"/>
</dbReference>
<keyword evidence="1" id="KW-0812">Transmembrane</keyword>
<gene>
    <name evidence="3" type="ORF">GCM10007981_00780</name>
</gene>
<accession>A0A830GTC7</accession>
<dbReference type="AlphaFoldDB" id="A0A830GTC7"/>
<dbReference type="Proteomes" id="UP000610960">
    <property type="component" value="Unassembled WGS sequence"/>
</dbReference>
<dbReference type="Pfam" id="PF14258">
    <property type="entry name" value="DUF4350"/>
    <property type="match status" value="1"/>
</dbReference>
<feature type="transmembrane region" description="Helical" evidence="1">
    <location>
        <begin position="253"/>
        <end position="271"/>
    </location>
</feature>
<dbReference type="OrthoDB" id="372296at2157"/>
<protein>
    <recommendedName>
        <fullName evidence="2">DUF4350 domain-containing protein</fullName>
    </recommendedName>
</protein>
<sequence length="280" mass="29473">MRHVIAAAALVAALALIALYYSGSDTPYGPHNTAWNGYSMAARTCLRPVYYPDYNADSIFIIPMNPISEEKGLEGFVVGGGRLVVLGDNEYAAELLRGLGINASFINGTITDTAFNALNEDFPLAIVLNNPAITSNATVLALYGAEPILVNGSYAAVAETSELSRINTGGGGAVKGPFLVAAAVPRGRGYVIIISDPAIFMNSVIGLRDNEEFLQSLCGGRAVLWASGLRGDSPSRLVRLAMGYAARVASTPWRYAFIAAPLLVAAILLNSNRGGSRDES</sequence>
<proteinExistence type="predicted"/>
<evidence type="ECO:0000256" key="1">
    <source>
        <dbReference type="SAM" id="Phobius"/>
    </source>
</evidence>
<comment type="caution">
    <text evidence="3">The sequence shown here is derived from an EMBL/GenBank/DDBJ whole genome shotgun (WGS) entry which is preliminary data.</text>
</comment>
<dbReference type="InterPro" id="IPR025646">
    <property type="entry name" value="DUF4350"/>
</dbReference>
<reference evidence="3" key="1">
    <citation type="journal article" date="2014" name="Int. J. Syst. Evol. Microbiol.">
        <title>Complete genome sequence of Corynebacterium casei LMG S-19264T (=DSM 44701T), isolated from a smear-ripened cheese.</title>
        <authorList>
            <consortium name="US DOE Joint Genome Institute (JGI-PGF)"/>
            <person name="Walter F."/>
            <person name="Albersmeier A."/>
            <person name="Kalinowski J."/>
            <person name="Ruckert C."/>
        </authorList>
    </citation>
    <scope>NUCLEOTIDE SEQUENCE</scope>
    <source>
        <strain evidence="3">JCM 10088</strain>
    </source>
</reference>
<evidence type="ECO:0000313" key="4">
    <source>
        <dbReference type="Proteomes" id="UP000610960"/>
    </source>
</evidence>
<keyword evidence="1" id="KW-0472">Membrane</keyword>